<dbReference type="Gene3D" id="3.40.50.300">
    <property type="entry name" value="P-loop containing nucleotide triphosphate hydrolases"/>
    <property type="match status" value="1"/>
</dbReference>
<dbReference type="InterPro" id="IPR027417">
    <property type="entry name" value="P-loop_NTPase"/>
</dbReference>
<dbReference type="NCBIfam" id="TIGR00152">
    <property type="entry name" value="dephospho-CoA kinase"/>
    <property type="match status" value="1"/>
</dbReference>
<evidence type="ECO:0000256" key="5">
    <source>
        <dbReference type="HAMAP-Rule" id="MF_00376"/>
    </source>
</evidence>
<keyword evidence="5" id="KW-0963">Cytoplasm</keyword>
<name>G2KNX9_MICAA</name>
<keyword evidence="4 5" id="KW-0173">Coenzyme A biosynthesis</keyword>
<sequence length="207" mass="22185">MIVLGLTGSIGMGKSTAAAMFTRLGVPVHDSDASVHELLGPNGGAVAAVEAAFPGVLDQTNNAIDRKKLGAIIFPDPAKKAILEGILHPMVRQSQADFLHKNRALGVKIAVLDIPLLYETGAESRVDKVIVVTAPPHVQRQRVLARPNMTVDKFNAILAGQMPDADKCKRADYVVQTGLGRVHTMRALKTIVRNLLQQGPSPHVHHP</sequence>
<comment type="catalytic activity">
    <reaction evidence="5">
        <text>3'-dephospho-CoA + ATP = ADP + CoA + H(+)</text>
        <dbReference type="Rhea" id="RHEA:18245"/>
        <dbReference type="ChEBI" id="CHEBI:15378"/>
        <dbReference type="ChEBI" id="CHEBI:30616"/>
        <dbReference type="ChEBI" id="CHEBI:57287"/>
        <dbReference type="ChEBI" id="CHEBI:57328"/>
        <dbReference type="ChEBI" id="CHEBI:456216"/>
        <dbReference type="EC" id="2.7.1.24"/>
    </reaction>
</comment>
<dbReference type="HAMAP" id="MF_00376">
    <property type="entry name" value="Dephospho_CoA_kinase"/>
    <property type="match status" value="1"/>
</dbReference>
<comment type="pathway">
    <text evidence="5">Cofactor biosynthesis; coenzyme A biosynthesis; CoA from (R)-pantothenate: step 5/5.</text>
</comment>
<comment type="subcellular location">
    <subcellularLocation>
        <location evidence="5">Cytoplasm</location>
    </subcellularLocation>
</comment>
<dbReference type="PANTHER" id="PTHR10695">
    <property type="entry name" value="DEPHOSPHO-COA KINASE-RELATED"/>
    <property type="match status" value="1"/>
</dbReference>
<keyword evidence="5 7" id="KW-0808">Transferase</keyword>
<evidence type="ECO:0000313" key="8">
    <source>
        <dbReference type="Proteomes" id="UP000009286"/>
    </source>
</evidence>
<evidence type="ECO:0000256" key="4">
    <source>
        <dbReference type="ARBA" id="ARBA00022993"/>
    </source>
</evidence>
<dbReference type="STRING" id="856793.MICA_2473"/>
<dbReference type="PROSITE" id="PS51219">
    <property type="entry name" value="DPCK"/>
    <property type="match status" value="1"/>
</dbReference>
<keyword evidence="8" id="KW-1185">Reference proteome</keyword>
<dbReference type="AlphaFoldDB" id="G2KNX9"/>
<dbReference type="GO" id="GO:0005524">
    <property type="term" value="F:ATP binding"/>
    <property type="evidence" value="ECO:0007669"/>
    <property type="project" value="UniProtKB-UniRule"/>
</dbReference>
<keyword evidence="5 7" id="KW-0418">Kinase</keyword>
<dbReference type="OrthoDB" id="9812943at2"/>
<organism evidence="7 8">
    <name type="scientific">Micavibrio aeruginosavorus (strain ARL-13)</name>
    <dbReference type="NCBI Taxonomy" id="856793"/>
    <lineage>
        <taxon>Bacteria</taxon>
        <taxon>Pseudomonadati</taxon>
        <taxon>Bdellovibrionota</taxon>
        <taxon>Bdellovibrionia</taxon>
        <taxon>Bdellovibrionales</taxon>
        <taxon>Pseudobdellovibrionaceae</taxon>
        <taxon>Micavibrio</taxon>
    </lineage>
</organism>
<dbReference type="eggNOG" id="COG0237">
    <property type="taxonomic scope" value="Bacteria"/>
</dbReference>
<dbReference type="EMBL" id="CP002382">
    <property type="protein sequence ID" value="AEP10774.1"/>
    <property type="molecule type" value="Genomic_DNA"/>
</dbReference>
<dbReference type="Pfam" id="PF01121">
    <property type="entry name" value="CoaE"/>
    <property type="match status" value="1"/>
</dbReference>
<feature type="binding site" evidence="5">
    <location>
        <begin position="11"/>
        <end position="16"/>
    </location>
    <ligand>
        <name>ATP</name>
        <dbReference type="ChEBI" id="CHEBI:30616"/>
    </ligand>
</feature>
<dbReference type="RefSeq" id="WP_014103997.1">
    <property type="nucleotide sequence ID" value="NC_016026.1"/>
</dbReference>
<reference evidence="7 8" key="1">
    <citation type="journal article" date="2011" name="BMC Genomics">
        <title>Genomic insights into an obligate epibiotic bacterial predator: Micavibrio aeruginosavorus ARL-13.</title>
        <authorList>
            <person name="Wang Z."/>
            <person name="Kadouri D."/>
            <person name="Wu M."/>
        </authorList>
    </citation>
    <scope>NUCLEOTIDE SEQUENCE [LARGE SCALE GENOMIC DNA]</scope>
    <source>
        <strain evidence="7 8">ARL-13</strain>
    </source>
</reference>
<comment type="function">
    <text evidence="5">Catalyzes the phosphorylation of the 3'-hydroxyl group of dephosphocoenzyme A to form coenzyme A.</text>
</comment>
<dbReference type="UniPathway" id="UPA00241">
    <property type="reaction ID" value="UER00356"/>
</dbReference>
<dbReference type="GO" id="GO:0015937">
    <property type="term" value="P:coenzyme A biosynthetic process"/>
    <property type="evidence" value="ECO:0007669"/>
    <property type="project" value="UniProtKB-UniRule"/>
</dbReference>
<dbReference type="CDD" id="cd02022">
    <property type="entry name" value="DPCK"/>
    <property type="match status" value="1"/>
</dbReference>
<proteinExistence type="inferred from homology"/>
<evidence type="ECO:0000256" key="2">
    <source>
        <dbReference type="ARBA" id="ARBA00022741"/>
    </source>
</evidence>
<dbReference type="Proteomes" id="UP000009286">
    <property type="component" value="Chromosome"/>
</dbReference>
<evidence type="ECO:0000256" key="6">
    <source>
        <dbReference type="NCBIfam" id="TIGR00152"/>
    </source>
</evidence>
<protein>
    <recommendedName>
        <fullName evidence="5 6">Dephospho-CoA kinase</fullName>
        <ecNumber evidence="5 6">2.7.1.24</ecNumber>
    </recommendedName>
    <alternativeName>
        <fullName evidence="5">Dephosphocoenzyme A kinase</fullName>
    </alternativeName>
</protein>
<dbReference type="InterPro" id="IPR001977">
    <property type="entry name" value="Depp_CoAkinase"/>
</dbReference>
<accession>G2KNX9</accession>
<dbReference type="GO" id="GO:0004140">
    <property type="term" value="F:dephospho-CoA kinase activity"/>
    <property type="evidence" value="ECO:0007669"/>
    <property type="project" value="UniProtKB-UniRule"/>
</dbReference>
<dbReference type="HOGENOM" id="CLU_057180_3_0_5"/>
<dbReference type="SUPFAM" id="SSF52540">
    <property type="entry name" value="P-loop containing nucleoside triphosphate hydrolases"/>
    <property type="match status" value="1"/>
</dbReference>
<comment type="similarity">
    <text evidence="1 5">Belongs to the CoaE family.</text>
</comment>
<dbReference type="KEGG" id="mai:MICA_2473"/>
<gene>
    <name evidence="5 7" type="primary">coaE</name>
    <name evidence="7" type="ordered locus">MICA_2473</name>
</gene>
<evidence type="ECO:0000256" key="3">
    <source>
        <dbReference type="ARBA" id="ARBA00022840"/>
    </source>
</evidence>
<evidence type="ECO:0000256" key="1">
    <source>
        <dbReference type="ARBA" id="ARBA00009018"/>
    </source>
</evidence>
<keyword evidence="2 5" id="KW-0547">Nucleotide-binding</keyword>
<dbReference type="GO" id="GO:0005737">
    <property type="term" value="C:cytoplasm"/>
    <property type="evidence" value="ECO:0007669"/>
    <property type="project" value="UniProtKB-SubCell"/>
</dbReference>
<dbReference type="PANTHER" id="PTHR10695:SF46">
    <property type="entry name" value="BIFUNCTIONAL COENZYME A SYNTHASE-RELATED"/>
    <property type="match status" value="1"/>
</dbReference>
<keyword evidence="3 5" id="KW-0067">ATP-binding</keyword>
<evidence type="ECO:0000313" key="7">
    <source>
        <dbReference type="EMBL" id="AEP10774.1"/>
    </source>
</evidence>
<dbReference type="EC" id="2.7.1.24" evidence="5 6"/>